<dbReference type="PATRIC" id="fig|13035.3.peg.3467"/>
<dbReference type="InterPro" id="IPR002636">
    <property type="entry name" value="DUF29"/>
</dbReference>
<evidence type="ECO:0008006" key="3">
    <source>
        <dbReference type="Google" id="ProtNLM"/>
    </source>
</evidence>
<dbReference type="eggNOG" id="COG0639">
    <property type="taxonomic scope" value="Bacteria"/>
</dbReference>
<name>K9YXC8_DACS8</name>
<accession>K9YXC8</accession>
<protein>
    <recommendedName>
        <fullName evidence="3">DUF29 domain-containing protein</fullName>
    </recommendedName>
</protein>
<reference evidence="1" key="1">
    <citation type="submission" date="2012-04" db="EMBL/GenBank/DDBJ databases">
        <title>Finished genome of Dactylococcopsis salina PCC 8305.</title>
        <authorList>
            <consortium name="US DOE Joint Genome Institute"/>
            <person name="Gugger M."/>
            <person name="Coursin T."/>
            <person name="Rippka R."/>
            <person name="Tandeau De Marsac N."/>
            <person name="Huntemann M."/>
            <person name="Wei C.-L."/>
            <person name="Han J."/>
            <person name="Detter J.C."/>
            <person name="Han C."/>
            <person name="Tapia R."/>
            <person name="Daligault H."/>
            <person name="Chen A."/>
            <person name="Krypides N."/>
            <person name="Mavromatis K."/>
            <person name="Markowitz V."/>
            <person name="Szeto E."/>
            <person name="Ivanova N."/>
            <person name="Ovchinnikova G."/>
            <person name="Pagani I."/>
            <person name="Pati A."/>
            <person name="Goodwin L."/>
            <person name="Peters L."/>
            <person name="Pitluck S."/>
            <person name="Woyke T."/>
            <person name="Kerfeld C."/>
        </authorList>
    </citation>
    <scope>NUCLEOTIDE SEQUENCE [LARGE SCALE GENOMIC DNA]</scope>
    <source>
        <strain evidence="1">PCC 8305</strain>
    </source>
</reference>
<dbReference type="EMBL" id="CP003944">
    <property type="protein sequence ID" value="AFZ51586.1"/>
    <property type="molecule type" value="Genomic_DNA"/>
</dbReference>
<dbReference type="AlphaFoldDB" id="K9YXC8"/>
<evidence type="ECO:0000313" key="2">
    <source>
        <dbReference type="Proteomes" id="UP000010482"/>
    </source>
</evidence>
<dbReference type="HOGENOM" id="CLU_116670_1_0_3"/>
<organism evidence="1 2">
    <name type="scientific">Dactylococcopsis salina (strain PCC 8305)</name>
    <name type="common">Myxobactron salinum</name>
    <dbReference type="NCBI Taxonomy" id="13035"/>
    <lineage>
        <taxon>Bacteria</taxon>
        <taxon>Bacillati</taxon>
        <taxon>Cyanobacteriota</taxon>
        <taxon>Cyanophyceae</taxon>
        <taxon>Nodosilineales</taxon>
        <taxon>Cymatolegaceae</taxon>
        <taxon>Dactylococcopsis</taxon>
    </lineage>
</organism>
<dbReference type="Proteomes" id="UP000010482">
    <property type="component" value="Chromosome"/>
</dbReference>
<dbReference type="Gene3D" id="1.20.1220.20">
    <property type="entry name" value="Uncharcterised protein PF01724"/>
    <property type="match status" value="1"/>
</dbReference>
<sequence length="148" mass="17778">MQLQSSLYEKDFYLWIEQTVTSLQKKQFQDLDLDNLITELESMGKREKRELISRLFILIEHLLKLQYWETEKEDNARGWKNTVIEQRKQIEILFRESPSLKQFLPELLSTTYQDAREVFLRKSELSETTVPVESPFTLKTILDPNYFP</sequence>
<dbReference type="RefSeq" id="WP_015230565.1">
    <property type="nucleotide sequence ID" value="NC_019780.1"/>
</dbReference>
<dbReference type="KEGG" id="dsl:Dacsa_3053"/>
<dbReference type="Pfam" id="PF01724">
    <property type="entry name" value="DUF29"/>
    <property type="match status" value="1"/>
</dbReference>
<dbReference type="OrthoDB" id="5769308at2"/>
<evidence type="ECO:0000313" key="1">
    <source>
        <dbReference type="EMBL" id="AFZ51586.1"/>
    </source>
</evidence>
<keyword evidence="2" id="KW-1185">Reference proteome</keyword>
<gene>
    <name evidence="1" type="ORF">Dacsa_3053</name>
</gene>
<dbReference type="PANTHER" id="PTHR34235">
    <property type="entry name" value="SLR1203 PROTEIN-RELATED"/>
    <property type="match status" value="1"/>
</dbReference>
<proteinExistence type="predicted"/>